<accession>A0A1Z4MVM4</accession>
<reference evidence="2 3" key="1">
    <citation type="submission" date="2017-06" db="EMBL/GenBank/DDBJ databases">
        <title>Genome sequencing of cyanobaciteial culture collection at National Institute for Environmental Studies (NIES).</title>
        <authorList>
            <person name="Hirose Y."/>
            <person name="Shimura Y."/>
            <person name="Fujisawa T."/>
            <person name="Nakamura Y."/>
            <person name="Kawachi M."/>
        </authorList>
    </citation>
    <scope>NUCLEOTIDE SEQUENCE [LARGE SCALE GENOMIC DNA]</scope>
    <source>
        <strain evidence="2 3">NIES-37</strain>
    </source>
</reference>
<dbReference type="Proteomes" id="UP000218785">
    <property type="component" value="Chromosome"/>
</dbReference>
<dbReference type="KEGG" id="ttq:NIES37_14740"/>
<protein>
    <submittedName>
        <fullName evidence="2">Uncharacterized protein</fullName>
    </submittedName>
</protein>
<feature type="region of interest" description="Disordered" evidence="1">
    <location>
        <begin position="1"/>
        <end position="55"/>
    </location>
</feature>
<evidence type="ECO:0000256" key="1">
    <source>
        <dbReference type="SAM" id="MobiDB-lite"/>
    </source>
</evidence>
<feature type="compositionally biased region" description="Polar residues" evidence="1">
    <location>
        <begin position="1"/>
        <end position="13"/>
    </location>
</feature>
<evidence type="ECO:0000313" key="2">
    <source>
        <dbReference type="EMBL" id="BAY97532.1"/>
    </source>
</evidence>
<dbReference type="RefSeq" id="WP_190445614.1">
    <property type="nucleotide sequence ID" value="NZ_CAWNJS010000001.1"/>
</dbReference>
<gene>
    <name evidence="2" type="ORF">NIES37_14740</name>
</gene>
<keyword evidence="3" id="KW-1185">Reference proteome</keyword>
<sequence>MTNTPTNSKTQGNQSPKKKQQSFPKVDIGSPRVPLKKRQTKPQQHELLSDWEHAS</sequence>
<organism evidence="2 3">
    <name type="scientific">Tolypothrix tenuis PCC 7101</name>
    <dbReference type="NCBI Taxonomy" id="231146"/>
    <lineage>
        <taxon>Bacteria</taxon>
        <taxon>Bacillati</taxon>
        <taxon>Cyanobacteriota</taxon>
        <taxon>Cyanophyceae</taxon>
        <taxon>Nostocales</taxon>
        <taxon>Tolypothrichaceae</taxon>
        <taxon>Tolypothrix</taxon>
    </lineage>
</organism>
<evidence type="ECO:0000313" key="3">
    <source>
        <dbReference type="Proteomes" id="UP000218785"/>
    </source>
</evidence>
<dbReference type="AlphaFoldDB" id="A0A1Z4MVM4"/>
<name>A0A1Z4MVM4_9CYAN</name>
<proteinExistence type="predicted"/>
<feature type="compositionally biased region" description="Basic and acidic residues" evidence="1">
    <location>
        <begin position="43"/>
        <end position="55"/>
    </location>
</feature>
<dbReference type="EMBL" id="AP018248">
    <property type="protein sequence ID" value="BAY97532.1"/>
    <property type="molecule type" value="Genomic_DNA"/>
</dbReference>